<dbReference type="RefSeq" id="XP_060279464.1">
    <property type="nucleotide sequence ID" value="XM_060429061.1"/>
</dbReference>
<dbReference type="AlphaFoldDB" id="A0AAJ0BW92"/>
<evidence type="ECO:0000313" key="1">
    <source>
        <dbReference type="EMBL" id="KAK1763251.1"/>
    </source>
</evidence>
<dbReference type="EMBL" id="MU839029">
    <property type="protein sequence ID" value="KAK1763251.1"/>
    <property type="molecule type" value="Genomic_DNA"/>
</dbReference>
<dbReference type="Proteomes" id="UP001244011">
    <property type="component" value="Unassembled WGS sequence"/>
</dbReference>
<protein>
    <submittedName>
        <fullName evidence="1">Uncharacterized protein</fullName>
    </submittedName>
</protein>
<accession>A0AAJ0BW92</accession>
<proteinExistence type="predicted"/>
<sequence length="306" mass="33764">MAYRSYSSFDDNGLDNQPGAGQALASFAVPLYITGDDENTFRVKNKSLADWQRRLVIDRVEKALDIQCLLEDVVHGSFTEDGKLMPATLMVFKFRVDPKKHSRRIIRALINIEFIAMDAGDEPPSVHAIAPDERWSVVPTTDHEEITKGGRLTLGLSSLIPINLGGEAMLEKTTSRDISDATTVTGSIHHGEGIDSGDPTACAWALLENKTRKTGVPDSLKVAIVLKRKDEKPFKAAVNVEARADLFTRLEWMFSKVPLDDPVLFNPDLEPAGRERPFARDALGTNFDCVADVTFRTVVKDAVKGK</sequence>
<name>A0AAJ0BW92_9PEZI</name>
<gene>
    <name evidence="1" type="ORF">QBC33DRAFT_550254</name>
</gene>
<dbReference type="GeneID" id="85312248"/>
<keyword evidence="2" id="KW-1185">Reference proteome</keyword>
<organism evidence="1 2">
    <name type="scientific">Phialemonium atrogriseum</name>
    <dbReference type="NCBI Taxonomy" id="1093897"/>
    <lineage>
        <taxon>Eukaryota</taxon>
        <taxon>Fungi</taxon>
        <taxon>Dikarya</taxon>
        <taxon>Ascomycota</taxon>
        <taxon>Pezizomycotina</taxon>
        <taxon>Sordariomycetes</taxon>
        <taxon>Sordariomycetidae</taxon>
        <taxon>Cephalothecales</taxon>
        <taxon>Cephalothecaceae</taxon>
        <taxon>Phialemonium</taxon>
    </lineage>
</organism>
<reference evidence="1" key="1">
    <citation type="submission" date="2023-06" db="EMBL/GenBank/DDBJ databases">
        <title>Genome-scale phylogeny and comparative genomics of the fungal order Sordariales.</title>
        <authorList>
            <consortium name="Lawrence Berkeley National Laboratory"/>
            <person name="Hensen N."/>
            <person name="Bonometti L."/>
            <person name="Westerberg I."/>
            <person name="Brannstrom I.O."/>
            <person name="Guillou S."/>
            <person name="Cros-Aarteil S."/>
            <person name="Calhoun S."/>
            <person name="Haridas S."/>
            <person name="Kuo A."/>
            <person name="Mondo S."/>
            <person name="Pangilinan J."/>
            <person name="Riley R."/>
            <person name="Labutti K."/>
            <person name="Andreopoulos B."/>
            <person name="Lipzen A."/>
            <person name="Chen C."/>
            <person name="Yanf M."/>
            <person name="Daum C."/>
            <person name="Ng V."/>
            <person name="Clum A."/>
            <person name="Steindorff A."/>
            <person name="Ohm R."/>
            <person name="Martin F."/>
            <person name="Silar P."/>
            <person name="Natvig D."/>
            <person name="Lalanne C."/>
            <person name="Gautier V."/>
            <person name="Ament-Velasquez S.L."/>
            <person name="Kruys A."/>
            <person name="Hutchinson M.I."/>
            <person name="Powell A.J."/>
            <person name="Barry K."/>
            <person name="Miller A.N."/>
            <person name="Grigoriev I.V."/>
            <person name="Debuchy R."/>
            <person name="Gladieux P."/>
            <person name="Thoren M.H."/>
            <person name="Johannesson H."/>
        </authorList>
    </citation>
    <scope>NUCLEOTIDE SEQUENCE</scope>
    <source>
        <strain evidence="1">8032-3</strain>
    </source>
</reference>
<evidence type="ECO:0000313" key="2">
    <source>
        <dbReference type="Proteomes" id="UP001244011"/>
    </source>
</evidence>
<comment type="caution">
    <text evidence="1">The sequence shown here is derived from an EMBL/GenBank/DDBJ whole genome shotgun (WGS) entry which is preliminary data.</text>
</comment>